<dbReference type="Proteomes" id="UP000033048">
    <property type="component" value="Chromosome"/>
</dbReference>
<dbReference type="RefSeq" id="WP_231622066.1">
    <property type="nucleotide sequence ID" value="NZ_CP009518.1"/>
</dbReference>
<keyword evidence="1" id="KW-0472">Membrane</keyword>
<evidence type="ECO:0000313" key="2">
    <source>
        <dbReference type="EMBL" id="AKB85846.1"/>
    </source>
</evidence>
<dbReference type="SUPFAM" id="SSF49464">
    <property type="entry name" value="Carboxypeptidase regulatory domain-like"/>
    <property type="match status" value="1"/>
</dbReference>
<dbReference type="HOGENOM" id="CLU_135435_0_0_2"/>
<keyword evidence="1" id="KW-0812">Transmembrane</keyword>
<organism evidence="2 3">
    <name type="scientific">Methanococcoides methylutens MM1</name>
    <dbReference type="NCBI Taxonomy" id="1434104"/>
    <lineage>
        <taxon>Archaea</taxon>
        <taxon>Methanobacteriati</taxon>
        <taxon>Methanobacteriota</taxon>
        <taxon>Stenosarchaea group</taxon>
        <taxon>Methanomicrobia</taxon>
        <taxon>Methanosarcinales</taxon>
        <taxon>Methanosarcinaceae</taxon>
        <taxon>Methanococcoides</taxon>
    </lineage>
</organism>
<dbReference type="CDD" id="cd00096">
    <property type="entry name" value="Ig"/>
    <property type="match status" value="1"/>
</dbReference>
<protein>
    <recommendedName>
        <fullName evidence="4">Nickel transport protein</fullName>
    </recommendedName>
</protein>
<feature type="transmembrane region" description="Helical" evidence="1">
    <location>
        <begin position="122"/>
        <end position="143"/>
    </location>
</feature>
<sequence length="149" mass="16319">MTNYRIIWTLAFACILLTAIAPAASAHRVYAQEQVTEVQIKSWYGGGDPIPNADINIYAIKNGEEELYITDVTDEDGLYYFEPKLGVVEYRVIVSQNGHQKEITFNVAGSEGSSGEEAELPLSASIIAGFGYLAGLTGIGMYFSARKKR</sequence>
<dbReference type="AlphaFoldDB" id="A0A0E3SRZ7"/>
<reference evidence="2 3" key="1">
    <citation type="submission" date="2014-07" db="EMBL/GenBank/DDBJ databases">
        <title>Methanogenic archaea and the global carbon cycle.</title>
        <authorList>
            <person name="Henriksen J.R."/>
            <person name="Luke J."/>
            <person name="Reinhart S."/>
            <person name="Benedict M.N."/>
            <person name="Youngblut N.D."/>
            <person name="Metcalf M.E."/>
            <person name="Whitaker R.J."/>
            <person name="Metcalf W.W."/>
        </authorList>
    </citation>
    <scope>NUCLEOTIDE SEQUENCE [LARGE SCALE GENOMIC DNA]</scope>
    <source>
        <strain evidence="2 3">MM1</strain>
    </source>
</reference>
<keyword evidence="1" id="KW-1133">Transmembrane helix</keyword>
<name>A0A0E3SRZ7_METMT</name>
<evidence type="ECO:0000313" key="3">
    <source>
        <dbReference type="Proteomes" id="UP000033048"/>
    </source>
</evidence>
<dbReference type="GeneID" id="24894363"/>
<gene>
    <name evidence="2" type="ORF">MCMEM_1793</name>
</gene>
<evidence type="ECO:0000256" key="1">
    <source>
        <dbReference type="SAM" id="Phobius"/>
    </source>
</evidence>
<proteinExistence type="predicted"/>
<dbReference type="KEGG" id="mmet:MCMEM_1793"/>
<accession>A0A0E3SRZ7</accession>
<dbReference type="STRING" id="1434104.MCMEM_1793"/>
<keyword evidence="3" id="KW-1185">Reference proteome</keyword>
<evidence type="ECO:0008006" key="4">
    <source>
        <dbReference type="Google" id="ProtNLM"/>
    </source>
</evidence>
<dbReference type="InterPro" id="IPR008969">
    <property type="entry name" value="CarboxyPept-like_regulatory"/>
</dbReference>
<dbReference type="EMBL" id="CP009518">
    <property type="protein sequence ID" value="AKB85846.1"/>
    <property type="molecule type" value="Genomic_DNA"/>
</dbReference>